<dbReference type="InterPro" id="IPR003821">
    <property type="entry name" value="DXP_reductoisomerase"/>
</dbReference>
<dbReference type="GO" id="GO:0030145">
    <property type="term" value="F:manganese ion binding"/>
    <property type="evidence" value="ECO:0007669"/>
    <property type="project" value="TreeGrafter"/>
</dbReference>
<feature type="binding site" evidence="9">
    <location>
        <position position="226"/>
    </location>
    <ligand>
        <name>1-deoxy-D-xylulose 5-phosphate</name>
        <dbReference type="ChEBI" id="CHEBI:57792"/>
    </ligand>
</feature>
<feature type="binding site" evidence="9">
    <location>
        <position position="132"/>
    </location>
    <ligand>
        <name>NADPH</name>
        <dbReference type="ChEBI" id="CHEBI:57783"/>
    </ligand>
</feature>
<dbReference type="Pfam" id="PF13288">
    <property type="entry name" value="DXPR_C"/>
    <property type="match status" value="1"/>
</dbReference>
<keyword evidence="6 9" id="KW-0464">Manganese</keyword>
<keyword evidence="14" id="KW-0413">Isomerase</keyword>
<feature type="binding site" evidence="9">
    <location>
        <position position="229"/>
    </location>
    <ligand>
        <name>1-deoxy-D-xylulose 5-phosphate</name>
        <dbReference type="ChEBI" id="CHEBI:57792"/>
    </ligand>
</feature>
<feature type="binding site" evidence="9">
    <location>
        <position position="23"/>
    </location>
    <ligand>
        <name>NADPH</name>
        <dbReference type="ChEBI" id="CHEBI:57783"/>
    </ligand>
</feature>
<keyword evidence="5 9" id="KW-0560">Oxidoreductase</keyword>
<dbReference type="FunFam" id="3.40.50.720:FF:000045">
    <property type="entry name" value="1-deoxy-D-xylulose 5-phosphate reductoisomerase"/>
    <property type="match status" value="1"/>
</dbReference>
<gene>
    <name evidence="9" type="primary">dxr</name>
    <name evidence="14" type="ORF">FHP25_11010</name>
</gene>
<feature type="binding site" evidence="9">
    <location>
        <position position="184"/>
    </location>
    <ligand>
        <name>1-deoxy-D-xylulose 5-phosphate</name>
        <dbReference type="ChEBI" id="CHEBI:57792"/>
    </ligand>
</feature>
<name>A0A5C8PQX3_9HYPH</name>
<comment type="similarity">
    <text evidence="2 9">Belongs to the DXR family.</text>
</comment>
<comment type="caution">
    <text evidence="9">Lacks conserved residue(s) required for the propagation of feature annotation.</text>
</comment>
<keyword evidence="3 9" id="KW-0479">Metal-binding</keyword>
<evidence type="ECO:0000256" key="7">
    <source>
        <dbReference type="ARBA" id="ARBA00023229"/>
    </source>
</evidence>
<evidence type="ECO:0000256" key="9">
    <source>
        <dbReference type="HAMAP-Rule" id="MF_00183"/>
    </source>
</evidence>
<feature type="binding site" evidence="9">
    <location>
        <position position="48"/>
    </location>
    <ligand>
        <name>NADPH</name>
        <dbReference type="ChEBI" id="CHEBI:57783"/>
    </ligand>
</feature>
<keyword evidence="7 9" id="KW-0414">Isoprene biosynthesis</keyword>
<evidence type="ECO:0000256" key="3">
    <source>
        <dbReference type="ARBA" id="ARBA00022723"/>
    </source>
</evidence>
<dbReference type="OrthoDB" id="9806546at2"/>
<dbReference type="HAMAP" id="MF_00183">
    <property type="entry name" value="DXP_reductoisom"/>
    <property type="match status" value="1"/>
</dbReference>
<dbReference type="PANTHER" id="PTHR30525:SF0">
    <property type="entry name" value="1-DEOXY-D-XYLULOSE 5-PHOSPHATE REDUCTOISOMERASE, CHLOROPLASTIC"/>
    <property type="match status" value="1"/>
</dbReference>
<evidence type="ECO:0000259" key="13">
    <source>
        <dbReference type="Pfam" id="PF13288"/>
    </source>
</evidence>
<feature type="binding site" evidence="9">
    <location>
        <position position="213"/>
    </location>
    <ligand>
        <name>NADPH</name>
        <dbReference type="ChEBI" id="CHEBI:57783"/>
    </ligand>
</feature>
<evidence type="ECO:0000256" key="2">
    <source>
        <dbReference type="ARBA" id="ARBA00006825"/>
    </source>
</evidence>
<comment type="catalytic activity">
    <reaction evidence="8">
        <text>2-C-methyl-D-erythritol 4-phosphate + NADP(+) = 1-deoxy-D-xylulose 5-phosphate + NADPH + H(+)</text>
        <dbReference type="Rhea" id="RHEA:13717"/>
        <dbReference type="ChEBI" id="CHEBI:15378"/>
        <dbReference type="ChEBI" id="CHEBI:57783"/>
        <dbReference type="ChEBI" id="CHEBI:57792"/>
        <dbReference type="ChEBI" id="CHEBI:58262"/>
        <dbReference type="ChEBI" id="CHEBI:58349"/>
        <dbReference type="EC" id="1.1.1.267"/>
    </reaction>
    <physiologicalReaction direction="right-to-left" evidence="8">
        <dbReference type="Rhea" id="RHEA:13719"/>
    </physiologicalReaction>
</comment>
<feature type="binding site" evidence="9">
    <location>
        <position position="229"/>
    </location>
    <ligand>
        <name>Mn(2+)</name>
        <dbReference type="ChEBI" id="CHEBI:29035"/>
    </ligand>
</feature>
<comment type="cofactor">
    <cofactor evidence="9">
        <name>Mg(2+)</name>
        <dbReference type="ChEBI" id="CHEBI:18420"/>
    </cofactor>
    <cofactor evidence="9">
        <name>Mn(2+)</name>
        <dbReference type="ChEBI" id="CHEBI:29035"/>
    </cofactor>
</comment>
<feature type="binding site" evidence="9">
    <location>
        <position position="134"/>
    </location>
    <ligand>
        <name>NADPH</name>
        <dbReference type="ChEBI" id="CHEBI:57783"/>
    </ligand>
</feature>
<dbReference type="PANTHER" id="PTHR30525">
    <property type="entry name" value="1-DEOXY-D-XYLULOSE 5-PHOSPHATE REDUCTOISOMERASE"/>
    <property type="match status" value="1"/>
</dbReference>
<evidence type="ECO:0000256" key="1">
    <source>
        <dbReference type="ARBA" id="ARBA00005094"/>
    </source>
</evidence>
<dbReference type="PIRSF" id="PIRSF006205">
    <property type="entry name" value="Dxp_reductismrs"/>
    <property type="match status" value="1"/>
</dbReference>
<feature type="binding site" evidence="9">
    <location>
        <position position="225"/>
    </location>
    <ligand>
        <name>1-deoxy-D-xylulose 5-phosphate</name>
        <dbReference type="ChEBI" id="CHEBI:57792"/>
    </ligand>
</feature>
<dbReference type="GO" id="GO:0030604">
    <property type="term" value="F:1-deoxy-D-xylulose-5-phosphate reductoisomerase activity"/>
    <property type="evidence" value="ECO:0007669"/>
    <property type="project" value="UniProtKB-UniRule"/>
</dbReference>
<comment type="pathway">
    <text evidence="1 9">Isoprenoid biosynthesis; isopentenyl diphosphate biosynthesis via DXP pathway; isopentenyl diphosphate from 1-deoxy-D-xylulose 5-phosphate: step 1/6.</text>
</comment>
<dbReference type="GO" id="GO:0016853">
    <property type="term" value="F:isomerase activity"/>
    <property type="evidence" value="ECO:0007669"/>
    <property type="project" value="UniProtKB-KW"/>
</dbReference>
<feature type="domain" description="1-deoxy-D-xylulose 5-phosphate reductoisomerase C-terminal" evidence="12">
    <location>
        <begin position="154"/>
        <end position="237"/>
    </location>
</feature>
<feature type="binding site" evidence="9">
    <location>
        <position position="21"/>
    </location>
    <ligand>
        <name>NADPH</name>
        <dbReference type="ChEBI" id="CHEBI:57783"/>
    </ligand>
</feature>
<comment type="caution">
    <text evidence="14">The sequence shown here is derived from an EMBL/GenBank/DDBJ whole genome shotgun (WGS) entry which is preliminary data.</text>
</comment>
<evidence type="ECO:0000259" key="11">
    <source>
        <dbReference type="Pfam" id="PF02670"/>
    </source>
</evidence>
<protein>
    <recommendedName>
        <fullName evidence="9">1-deoxy-D-xylulose 5-phosphate reductoisomerase</fullName>
        <shortName evidence="9">DXP reductoisomerase</shortName>
        <ecNumber evidence="9">1.1.1.267</ecNumber>
    </recommendedName>
    <alternativeName>
        <fullName evidence="9">1-deoxyxylulose-5-phosphate reductoisomerase</fullName>
    </alternativeName>
    <alternativeName>
        <fullName evidence="9">2-C-methyl-D-erythritol 4-phosphate synthase</fullName>
    </alternativeName>
</protein>
<dbReference type="GO" id="GO:0051484">
    <property type="term" value="P:isopentenyl diphosphate biosynthetic process, methylerythritol 4-phosphate pathway involved in terpenoid biosynthetic process"/>
    <property type="evidence" value="ECO:0007669"/>
    <property type="project" value="UniProtKB-ARBA"/>
</dbReference>
<dbReference type="Gene3D" id="3.40.50.720">
    <property type="entry name" value="NAD(P)-binding Rossmann-like Domain"/>
    <property type="match status" value="1"/>
</dbReference>
<dbReference type="InterPro" id="IPR036169">
    <property type="entry name" value="DXPR_C_sf"/>
</dbReference>
<dbReference type="EC" id="1.1.1.267" evidence="9"/>
<feature type="binding site" evidence="9">
    <location>
        <position position="220"/>
    </location>
    <ligand>
        <name>1-deoxy-D-xylulose 5-phosphate</name>
        <dbReference type="ChEBI" id="CHEBI:57792"/>
    </ligand>
</feature>
<dbReference type="Gene3D" id="1.10.1740.10">
    <property type="match status" value="1"/>
</dbReference>
<keyword evidence="4 9" id="KW-0521">NADP</keyword>
<feature type="binding site" evidence="9">
    <location>
        <position position="158"/>
    </location>
    <ligand>
        <name>Mn(2+)</name>
        <dbReference type="ChEBI" id="CHEBI:29035"/>
    </ligand>
</feature>
<evidence type="ECO:0000256" key="6">
    <source>
        <dbReference type="ARBA" id="ARBA00023211"/>
    </source>
</evidence>
<evidence type="ECO:0000259" key="12">
    <source>
        <dbReference type="Pfam" id="PF08436"/>
    </source>
</evidence>
<dbReference type="Proteomes" id="UP000321638">
    <property type="component" value="Unassembled WGS sequence"/>
</dbReference>
<dbReference type="NCBIfam" id="TIGR00243">
    <property type="entry name" value="Dxr"/>
    <property type="match status" value="1"/>
</dbReference>
<proteinExistence type="inferred from homology"/>
<dbReference type="InterPro" id="IPR013644">
    <property type="entry name" value="DXP_reductoisomerase_C"/>
</dbReference>
<feature type="binding site" evidence="9">
    <location>
        <position position="159"/>
    </location>
    <ligand>
        <name>1-deoxy-D-xylulose 5-phosphate</name>
        <dbReference type="ChEBI" id="CHEBI:57792"/>
    </ligand>
</feature>
<dbReference type="InterPro" id="IPR036291">
    <property type="entry name" value="NAD(P)-bd_dom_sf"/>
</dbReference>
<evidence type="ECO:0000256" key="4">
    <source>
        <dbReference type="ARBA" id="ARBA00022857"/>
    </source>
</evidence>
<feature type="binding site" evidence="9">
    <location>
        <position position="160"/>
    </location>
    <ligand>
        <name>Mn(2+)</name>
        <dbReference type="ChEBI" id="CHEBI:29035"/>
    </ligand>
</feature>
<evidence type="ECO:0000313" key="15">
    <source>
        <dbReference type="Proteomes" id="UP000321638"/>
    </source>
</evidence>
<dbReference type="UniPathway" id="UPA00056">
    <property type="reaction ID" value="UER00092"/>
</dbReference>
<feature type="binding site" evidence="9">
    <location>
        <position position="207"/>
    </location>
    <ligand>
        <name>1-deoxy-D-xylulose 5-phosphate</name>
        <dbReference type="ChEBI" id="CHEBI:57792"/>
    </ligand>
</feature>
<feature type="binding site" evidence="9">
    <location>
        <position position="160"/>
    </location>
    <ligand>
        <name>1-deoxy-D-xylulose 5-phosphate</name>
        <dbReference type="ChEBI" id="CHEBI:57792"/>
    </ligand>
</feature>
<dbReference type="EMBL" id="VDUZ01000010">
    <property type="protein sequence ID" value="TXL76819.1"/>
    <property type="molecule type" value="Genomic_DNA"/>
</dbReference>
<feature type="binding site" evidence="9">
    <location>
        <position position="133"/>
    </location>
    <ligand>
        <name>1-deoxy-D-xylulose 5-phosphate</name>
        <dbReference type="ChEBI" id="CHEBI:57792"/>
    </ligand>
</feature>
<reference evidence="14 15" key="1">
    <citation type="submission" date="2019-06" db="EMBL/GenBank/DDBJ databases">
        <title>New taxonomy in bacterial strain CC-CFT640, isolated from vineyard.</title>
        <authorList>
            <person name="Lin S.-Y."/>
            <person name="Tsai C.-F."/>
            <person name="Young C.-C."/>
        </authorList>
    </citation>
    <scope>NUCLEOTIDE SEQUENCE [LARGE SCALE GENOMIC DNA]</scope>
    <source>
        <strain evidence="14 15">CC-CFT640</strain>
    </source>
</reference>
<feature type="coiled-coil region" evidence="10">
    <location>
        <begin position="43"/>
        <end position="70"/>
    </location>
</feature>
<feature type="domain" description="1-deoxy-D-xylulose 5-phosphate reductoisomerase N-terminal" evidence="11">
    <location>
        <begin position="15"/>
        <end position="140"/>
    </location>
</feature>
<accession>A0A5C8PQX3</accession>
<comment type="function">
    <text evidence="9">Catalyzes the NADPH-dependent rearrangement and reduction of 1-deoxy-D-xylulose-5-phosphate (DXP) to 2-C-methyl-D-erythritol 4-phosphate (MEP).</text>
</comment>
<keyword evidence="9" id="KW-0460">Magnesium</keyword>
<keyword evidence="15" id="KW-1185">Reference proteome</keyword>
<keyword evidence="10" id="KW-0175">Coiled coil</keyword>
<dbReference type="SUPFAM" id="SSF51735">
    <property type="entry name" value="NAD(P)-binding Rossmann-fold domains"/>
    <property type="match status" value="1"/>
</dbReference>
<dbReference type="Pfam" id="PF08436">
    <property type="entry name" value="DXP_redisom_C"/>
    <property type="match status" value="1"/>
</dbReference>
<dbReference type="SUPFAM" id="SSF69055">
    <property type="entry name" value="1-deoxy-D-xylulose-5-phosphate reductoisomerase, C-terminal domain"/>
    <property type="match status" value="1"/>
</dbReference>
<evidence type="ECO:0000313" key="14">
    <source>
        <dbReference type="EMBL" id="TXL76819.1"/>
    </source>
</evidence>
<evidence type="ECO:0000256" key="10">
    <source>
        <dbReference type="SAM" id="Coils"/>
    </source>
</evidence>
<evidence type="ECO:0000256" key="5">
    <source>
        <dbReference type="ARBA" id="ARBA00023002"/>
    </source>
</evidence>
<feature type="binding site" evidence="9">
    <location>
        <position position="24"/>
    </location>
    <ligand>
        <name>NADPH</name>
        <dbReference type="ChEBI" id="CHEBI:57783"/>
    </ligand>
</feature>
<dbReference type="SUPFAM" id="SSF55347">
    <property type="entry name" value="Glyceraldehyde-3-phosphate dehydrogenase-like, C-terminal domain"/>
    <property type="match status" value="1"/>
</dbReference>
<evidence type="ECO:0000256" key="8">
    <source>
        <dbReference type="ARBA" id="ARBA00048543"/>
    </source>
</evidence>
<feature type="domain" description="DXP reductoisomerase C-terminal" evidence="13">
    <location>
        <begin position="269"/>
        <end position="389"/>
    </location>
</feature>
<feature type="binding site" evidence="9">
    <location>
        <position position="49"/>
    </location>
    <ligand>
        <name>NADPH</name>
        <dbReference type="ChEBI" id="CHEBI:57783"/>
    </ligand>
</feature>
<dbReference type="NCBIfam" id="NF009114">
    <property type="entry name" value="PRK12464.1"/>
    <property type="match status" value="1"/>
</dbReference>
<dbReference type="GO" id="GO:0070402">
    <property type="term" value="F:NADPH binding"/>
    <property type="evidence" value="ECO:0007669"/>
    <property type="project" value="InterPro"/>
</dbReference>
<organism evidence="14 15">
    <name type="scientific">Vineibacter terrae</name>
    <dbReference type="NCBI Taxonomy" id="2586908"/>
    <lineage>
        <taxon>Bacteria</taxon>
        <taxon>Pseudomonadati</taxon>
        <taxon>Pseudomonadota</taxon>
        <taxon>Alphaproteobacteria</taxon>
        <taxon>Hyphomicrobiales</taxon>
        <taxon>Vineibacter</taxon>
    </lineage>
</organism>
<dbReference type="InterPro" id="IPR013512">
    <property type="entry name" value="DXP_reductoisomerase_N"/>
</dbReference>
<sequence>MELTRPATAQGARCVTILGSTGSVGRNTVDLIMRAPGRFDVEALTANRNVALLAQQARQLQARLAVVADESCYGALKQALAGSGIEAAAGASGLSEAGERPADWVMAAIVGFAGLPPTLAAARRGAAVALANKEALVCAGAVLLDAVRGSGARLLPVDSEHNAIFQCLDEANRSAVERLILTASGGPFRTWTLEQMETATPAQAVAHPNWDMGAKISVDSATMMNKGLELIEAHHLFDLPAERINIVVHPQSVIHSMVEYTDGSVLAQLGDKDMRVPIAHALAWPRRMKTPVARLDFAKLSALTFEAPDPARFPALRLAREALQVGGSQAIILNSANEIAVESYLKSQISFLDIMRIVTDVVERVGGRFGAAAPSSVDEICAVDEQARAEARRLCAQRATAG</sequence>
<feature type="binding site" evidence="9">
    <location>
        <position position="22"/>
    </location>
    <ligand>
        <name>NADPH</name>
        <dbReference type="ChEBI" id="CHEBI:57783"/>
    </ligand>
</feature>
<dbReference type="InterPro" id="IPR026877">
    <property type="entry name" value="DXPR_C"/>
</dbReference>
<dbReference type="Pfam" id="PF02670">
    <property type="entry name" value="DXP_reductoisom"/>
    <property type="match status" value="1"/>
</dbReference>
<dbReference type="AlphaFoldDB" id="A0A5C8PQX3"/>